<proteinExistence type="predicted"/>
<gene>
    <name evidence="1" type="ORF">ERS132416_01117</name>
</gene>
<sequence length="195" mass="20668">MADAKLVSSAKPDIAGAISSAPTGTSLPTNATTKLNTAFKNLGYISEDGLTNEDTRESEELKAWGGDVVDTPQTGKSDKFTYTLIEVLNVDVLKEVYGPENVKGDLESGITVEVNSKELPTHPLVVDMLLKNGAKKRIVIPNAKVLEVGEITYADSDLAGYKTTIQALPDSKGNTHYEYIKGASESTGTSSPSSS</sequence>
<evidence type="ECO:0000313" key="2">
    <source>
        <dbReference type="Proteomes" id="UP000073494"/>
    </source>
</evidence>
<accession>A0A0Z8G6F2</accession>
<dbReference type="Proteomes" id="UP000073494">
    <property type="component" value="Unassembled WGS sequence"/>
</dbReference>
<dbReference type="InterPro" id="IPR058154">
    <property type="entry name" value="Bxb1_TTP-like"/>
</dbReference>
<dbReference type="EMBL" id="FIHD01000017">
    <property type="protein sequence ID" value="CYU93026.1"/>
    <property type="molecule type" value="Genomic_DNA"/>
</dbReference>
<protein>
    <submittedName>
        <fullName evidence="1">Prophage LambdaSa1, structural protein</fullName>
    </submittedName>
</protein>
<name>A0A0Z8G6F2_STRSU</name>
<dbReference type="RefSeq" id="WP_044775309.1">
    <property type="nucleotide sequence ID" value="NZ_CEFG01000167.1"/>
</dbReference>
<evidence type="ECO:0000313" key="1">
    <source>
        <dbReference type="EMBL" id="CYU93026.1"/>
    </source>
</evidence>
<dbReference type="AlphaFoldDB" id="A0A0Z8G6F2"/>
<organism evidence="1 2">
    <name type="scientific">Streptococcus suis</name>
    <dbReference type="NCBI Taxonomy" id="1307"/>
    <lineage>
        <taxon>Bacteria</taxon>
        <taxon>Bacillati</taxon>
        <taxon>Bacillota</taxon>
        <taxon>Bacilli</taxon>
        <taxon>Lactobacillales</taxon>
        <taxon>Streptococcaceae</taxon>
        <taxon>Streptococcus</taxon>
    </lineage>
</organism>
<reference evidence="1 2" key="1">
    <citation type="submission" date="2016-02" db="EMBL/GenBank/DDBJ databases">
        <authorList>
            <consortium name="Pathogen Informatics"/>
        </authorList>
    </citation>
    <scope>NUCLEOTIDE SEQUENCE [LARGE SCALE GENOMIC DNA]</scope>
    <source>
        <strain evidence="1 2">LSS54</strain>
    </source>
</reference>
<dbReference type="Pfam" id="PF25681">
    <property type="entry name" value="Phage_TTP_17"/>
    <property type="match status" value="1"/>
</dbReference>